<feature type="compositionally biased region" description="Basic and acidic residues" evidence="6">
    <location>
        <begin position="15"/>
        <end position="31"/>
    </location>
</feature>
<organism evidence="8 9">
    <name type="scientific">Kalanchoe fedtschenkoi</name>
    <name type="common">Lavender scallops</name>
    <name type="synonym">South American air plant</name>
    <dbReference type="NCBI Taxonomy" id="63787"/>
    <lineage>
        <taxon>Eukaryota</taxon>
        <taxon>Viridiplantae</taxon>
        <taxon>Streptophyta</taxon>
        <taxon>Embryophyta</taxon>
        <taxon>Tracheophyta</taxon>
        <taxon>Spermatophyta</taxon>
        <taxon>Magnoliopsida</taxon>
        <taxon>eudicotyledons</taxon>
        <taxon>Gunneridae</taxon>
        <taxon>Pentapetalae</taxon>
        <taxon>Saxifragales</taxon>
        <taxon>Crassulaceae</taxon>
        <taxon>Kalanchoe</taxon>
    </lineage>
</organism>
<dbReference type="InterPro" id="IPR011989">
    <property type="entry name" value="ARM-like"/>
</dbReference>
<evidence type="ECO:0000259" key="7">
    <source>
        <dbReference type="PROSITE" id="PS51698"/>
    </source>
</evidence>
<evidence type="ECO:0000256" key="4">
    <source>
        <dbReference type="ARBA" id="ARBA00022786"/>
    </source>
</evidence>
<evidence type="ECO:0000256" key="1">
    <source>
        <dbReference type="ARBA" id="ARBA00000900"/>
    </source>
</evidence>
<dbReference type="Gene3D" id="1.25.10.10">
    <property type="entry name" value="Leucine-rich Repeat Variant"/>
    <property type="match status" value="1"/>
</dbReference>
<dbReference type="PANTHER" id="PTHR22849">
    <property type="entry name" value="WDSAM1 PROTEIN"/>
    <property type="match status" value="1"/>
</dbReference>
<evidence type="ECO:0000256" key="3">
    <source>
        <dbReference type="ARBA" id="ARBA00022679"/>
    </source>
</evidence>
<dbReference type="InterPro" id="IPR016024">
    <property type="entry name" value="ARM-type_fold"/>
</dbReference>
<dbReference type="EC" id="2.3.2.27" evidence="5"/>
<dbReference type="AlphaFoldDB" id="A0A7N1A183"/>
<dbReference type="SMART" id="SM00504">
    <property type="entry name" value="Ubox"/>
    <property type="match status" value="1"/>
</dbReference>
<dbReference type="Proteomes" id="UP000594263">
    <property type="component" value="Unplaced"/>
</dbReference>
<evidence type="ECO:0000256" key="2">
    <source>
        <dbReference type="ARBA" id="ARBA00004906"/>
    </source>
</evidence>
<dbReference type="FunFam" id="3.30.40.10:FF:000442">
    <property type="entry name" value="RING-type E3 ubiquitin transferase"/>
    <property type="match status" value="1"/>
</dbReference>
<comment type="pathway">
    <text evidence="2 5">Protein modification; protein ubiquitination.</text>
</comment>
<dbReference type="Gramene" id="Kaladp0070s0187.1.v1.1">
    <property type="protein sequence ID" value="Kaladp0070s0187.1.v1.1.CDS.1"/>
    <property type="gene ID" value="Kaladp0070s0187.v1.1"/>
</dbReference>
<dbReference type="GO" id="GO:0016567">
    <property type="term" value="P:protein ubiquitination"/>
    <property type="evidence" value="ECO:0007669"/>
    <property type="project" value="UniProtKB-UniRule"/>
</dbReference>
<dbReference type="CDD" id="cd16664">
    <property type="entry name" value="RING-Ubox_PUB"/>
    <property type="match status" value="1"/>
</dbReference>
<feature type="domain" description="U-box" evidence="7">
    <location>
        <begin position="34"/>
        <end position="108"/>
    </location>
</feature>
<protein>
    <recommendedName>
        <fullName evidence="5 7">U-box domain-containing protein</fullName>
        <ecNumber evidence="5">2.3.2.27</ecNumber>
    </recommendedName>
    <alternativeName>
        <fullName evidence="5">RING-type E3 ubiquitin transferase PUB</fullName>
    </alternativeName>
</protein>
<comment type="catalytic activity">
    <reaction evidence="1 5">
        <text>S-ubiquitinyl-[E2 ubiquitin-conjugating enzyme]-L-cysteine + [acceptor protein]-L-lysine = [E2 ubiquitin-conjugating enzyme]-L-cysteine + N(6)-ubiquitinyl-[acceptor protein]-L-lysine.</text>
        <dbReference type="EC" id="2.3.2.27"/>
    </reaction>
</comment>
<dbReference type="EnsemblPlants" id="Kaladp0070s0187.1.v1.1">
    <property type="protein sequence ID" value="Kaladp0070s0187.1.v1.1.CDS.1"/>
    <property type="gene ID" value="Kaladp0070s0187.v1.1"/>
</dbReference>
<dbReference type="SUPFAM" id="SSF57850">
    <property type="entry name" value="RING/U-box"/>
    <property type="match status" value="1"/>
</dbReference>
<proteinExistence type="predicted"/>
<dbReference type="InterPro" id="IPR003613">
    <property type="entry name" value="Ubox_domain"/>
</dbReference>
<feature type="compositionally biased region" description="Basic residues" evidence="6">
    <location>
        <begin position="1"/>
        <end position="13"/>
    </location>
</feature>
<dbReference type="InterPro" id="IPR058678">
    <property type="entry name" value="ARM_PUB"/>
</dbReference>
<keyword evidence="4 5" id="KW-0833">Ubl conjugation pathway</keyword>
<dbReference type="PROSITE" id="PS51698">
    <property type="entry name" value="U_BOX"/>
    <property type="match status" value="1"/>
</dbReference>
<evidence type="ECO:0000256" key="5">
    <source>
        <dbReference type="RuleBase" id="RU369093"/>
    </source>
</evidence>
<evidence type="ECO:0000256" key="6">
    <source>
        <dbReference type="SAM" id="MobiDB-lite"/>
    </source>
</evidence>
<dbReference type="Pfam" id="PF25598">
    <property type="entry name" value="ARM_PUB"/>
    <property type="match status" value="1"/>
</dbReference>
<dbReference type="GO" id="GO:0061630">
    <property type="term" value="F:ubiquitin protein ligase activity"/>
    <property type="evidence" value="ECO:0007669"/>
    <property type="project" value="UniProtKB-UniRule"/>
</dbReference>
<feature type="region of interest" description="Disordered" evidence="6">
    <location>
        <begin position="1"/>
        <end position="31"/>
    </location>
</feature>
<dbReference type="SUPFAM" id="SSF48371">
    <property type="entry name" value="ARM repeat"/>
    <property type="match status" value="1"/>
</dbReference>
<name>A0A7N1A183_KALFE</name>
<evidence type="ECO:0000313" key="9">
    <source>
        <dbReference type="Proteomes" id="UP000594263"/>
    </source>
</evidence>
<evidence type="ECO:0000313" key="8">
    <source>
        <dbReference type="EnsemblPlants" id="Kaladp0070s0187.1.v1.1.CDS.1"/>
    </source>
</evidence>
<dbReference type="InterPro" id="IPR013083">
    <property type="entry name" value="Znf_RING/FYVE/PHD"/>
</dbReference>
<dbReference type="OMA" id="WCVENKE"/>
<dbReference type="UniPathway" id="UPA00143"/>
<keyword evidence="9" id="KW-1185">Reference proteome</keyword>
<accession>A0A7N1A183</accession>
<dbReference type="PANTHER" id="PTHR22849:SF161">
    <property type="entry name" value="U-BOX DOMAIN-CONTAINING PROTEIN"/>
    <property type="match status" value="1"/>
</dbReference>
<dbReference type="InterPro" id="IPR045210">
    <property type="entry name" value="RING-Ubox_PUB"/>
</dbReference>
<keyword evidence="3 5" id="KW-0808">Transferase</keyword>
<dbReference type="Pfam" id="PF04564">
    <property type="entry name" value="U-box"/>
    <property type="match status" value="1"/>
</dbReference>
<comment type="function">
    <text evidence="5">Functions as an E3 ubiquitin ligase.</text>
</comment>
<reference evidence="8" key="1">
    <citation type="submission" date="2021-01" db="UniProtKB">
        <authorList>
            <consortium name="EnsemblPlants"/>
        </authorList>
    </citation>
    <scope>IDENTIFICATION</scope>
</reference>
<sequence>MMSSWRRRRRSSSAKKQEQLAGDHGKDAGREELAIPSHFRCPISLDLMKDPVILSTGISYDRESIETWIENGSKTCPITKQALARPEPVPNHALRKVIQSWCVENSRYGVERIPTPKTPLSSFDASNILAKIGSACARKDRGGCEELVRKMSLRMKESERSKKCFEKNGAGGVLGAAFESFASCFDENESILAEILAAMGSVFPLDSEARASLASPVSMHCLVRLLKSEDVSTRRNAVMALRDIITASSDESELEHFLKMEGSVEACYKLLEKPICPTSAKASLMIVFRVLSSPAKFEPTISNLVQMGLVSSLLDILVGSDRSMSEKALGALDAVCDTRLGAQHAHDNALTMPVLVKKILRVSDLATDFSVSVIWKLSKNDRDGNVLVEALQVGAFQKLLLLLQVGCGEKTKERATEVLKKLNVYRERLECIDSMDFKNLKRSI</sequence>
<dbReference type="Gene3D" id="3.30.40.10">
    <property type="entry name" value="Zinc/RING finger domain, C3HC4 (zinc finger)"/>
    <property type="match status" value="1"/>
</dbReference>
<dbReference type="InterPro" id="IPR045185">
    <property type="entry name" value="PUB22/23/24-like"/>
</dbReference>